<evidence type="ECO:0000256" key="8">
    <source>
        <dbReference type="ARBA" id="ARBA00023316"/>
    </source>
</evidence>
<keyword evidence="8 9" id="KW-0961">Cell wall biogenesis/degradation</keyword>
<evidence type="ECO:0000256" key="6">
    <source>
        <dbReference type="ARBA" id="ARBA00022960"/>
    </source>
</evidence>
<keyword evidence="12" id="KW-1185">Reference proteome</keyword>
<dbReference type="PANTHER" id="PTHR30582">
    <property type="entry name" value="L,D-TRANSPEPTIDASE"/>
    <property type="match status" value="1"/>
</dbReference>
<dbReference type="UniPathway" id="UPA00219"/>
<dbReference type="Gene3D" id="2.40.440.10">
    <property type="entry name" value="L,D-transpeptidase catalytic domain-like"/>
    <property type="match status" value="1"/>
</dbReference>
<dbReference type="Proteomes" id="UP000249590">
    <property type="component" value="Unassembled WGS sequence"/>
</dbReference>
<name>A0A8B2NYW6_9HYPH</name>
<dbReference type="OrthoDB" id="9795305at2"/>
<organism evidence="11 12">
    <name type="scientific">Acuticoccus sediminis</name>
    <dbReference type="NCBI Taxonomy" id="2184697"/>
    <lineage>
        <taxon>Bacteria</taxon>
        <taxon>Pseudomonadati</taxon>
        <taxon>Pseudomonadota</taxon>
        <taxon>Alphaproteobacteria</taxon>
        <taxon>Hyphomicrobiales</taxon>
        <taxon>Amorphaceae</taxon>
        <taxon>Acuticoccus</taxon>
    </lineage>
</organism>
<proteinExistence type="inferred from homology"/>
<feature type="domain" description="L,D-TPase catalytic" evidence="10">
    <location>
        <begin position="67"/>
        <end position="205"/>
    </location>
</feature>
<evidence type="ECO:0000256" key="3">
    <source>
        <dbReference type="ARBA" id="ARBA00022676"/>
    </source>
</evidence>
<feature type="active site" description="Nucleophile" evidence="9">
    <location>
        <position position="181"/>
    </location>
</feature>
<dbReference type="GO" id="GO:0018104">
    <property type="term" value="P:peptidoglycan-protein cross-linking"/>
    <property type="evidence" value="ECO:0007669"/>
    <property type="project" value="TreeGrafter"/>
</dbReference>
<sequence length="212" mass="22772">MSATLAGCVADQSDGPAAQMRRPAADLVTHYGPVEGEPFPVPGIDLATVDPGVLRREVADPTGERTGTIVVDATARYAFLVLEGGRALRYGVGVGREAAFNFVGEATIARKAEWPGWRPTPAMIEREPDRYGPLADGLPGGPQNPLGPRALYLYRDGRDTYYRLHGTVEPRTIGTTVSSGCIRLFNQDIIDLYRRVPVGTRVVVLPVGESVA</sequence>
<evidence type="ECO:0000256" key="7">
    <source>
        <dbReference type="ARBA" id="ARBA00022984"/>
    </source>
</evidence>
<evidence type="ECO:0000259" key="10">
    <source>
        <dbReference type="PROSITE" id="PS52029"/>
    </source>
</evidence>
<evidence type="ECO:0000256" key="5">
    <source>
        <dbReference type="ARBA" id="ARBA00022801"/>
    </source>
</evidence>
<comment type="caution">
    <text evidence="11">The sequence shown here is derived from an EMBL/GenBank/DDBJ whole genome shotgun (WGS) entry which is preliminary data.</text>
</comment>
<dbReference type="Pfam" id="PF03734">
    <property type="entry name" value="YkuD"/>
    <property type="match status" value="1"/>
</dbReference>
<evidence type="ECO:0000256" key="1">
    <source>
        <dbReference type="ARBA" id="ARBA00004752"/>
    </source>
</evidence>
<dbReference type="GO" id="GO:0071972">
    <property type="term" value="F:peptidoglycan L,D-transpeptidase activity"/>
    <property type="evidence" value="ECO:0007669"/>
    <property type="project" value="TreeGrafter"/>
</dbReference>
<dbReference type="GO" id="GO:0005576">
    <property type="term" value="C:extracellular region"/>
    <property type="evidence" value="ECO:0007669"/>
    <property type="project" value="TreeGrafter"/>
</dbReference>
<evidence type="ECO:0000256" key="9">
    <source>
        <dbReference type="PROSITE-ProRule" id="PRU01373"/>
    </source>
</evidence>
<dbReference type="RefSeq" id="WP_111344199.1">
    <property type="nucleotide sequence ID" value="NZ_JAIWKD010000001.1"/>
</dbReference>
<keyword evidence="5" id="KW-0378">Hydrolase</keyword>
<evidence type="ECO:0000256" key="2">
    <source>
        <dbReference type="ARBA" id="ARBA00005992"/>
    </source>
</evidence>
<protein>
    <submittedName>
        <fullName evidence="11">L,D-transpeptidase</fullName>
    </submittedName>
</protein>
<keyword evidence="7 9" id="KW-0573">Peptidoglycan synthesis</keyword>
<dbReference type="InterPro" id="IPR038063">
    <property type="entry name" value="Transpep_catalytic_dom"/>
</dbReference>
<comment type="similarity">
    <text evidence="2">Belongs to the YkuD family.</text>
</comment>
<dbReference type="FunFam" id="2.40.440.10:FF:000002">
    <property type="entry name" value="L,D-transpeptidase ErfK/SrfK"/>
    <property type="match status" value="1"/>
</dbReference>
<dbReference type="AlphaFoldDB" id="A0A8B2NYW6"/>
<dbReference type="InterPro" id="IPR050979">
    <property type="entry name" value="LD-transpeptidase"/>
</dbReference>
<dbReference type="SUPFAM" id="SSF141523">
    <property type="entry name" value="L,D-transpeptidase catalytic domain-like"/>
    <property type="match status" value="1"/>
</dbReference>
<comment type="pathway">
    <text evidence="1 9">Cell wall biogenesis; peptidoglycan biosynthesis.</text>
</comment>
<keyword evidence="4" id="KW-0808">Transferase</keyword>
<dbReference type="GO" id="GO:0016757">
    <property type="term" value="F:glycosyltransferase activity"/>
    <property type="evidence" value="ECO:0007669"/>
    <property type="project" value="UniProtKB-KW"/>
</dbReference>
<keyword evidence="3" id="KW-0328">Glycosyltransferase</keyword>
<dbReference type="PROSITE" id="PS52029">
    <property type="entry name" value="LD_TPASE"/>
    <property type="match status" value="1"/>
</dbReference>
<dbReference type="CDD" id="cd16913">
    <property type="entry name" value="YkuD_like"/>
    <property type="match status" value="1"/>
</dbReference>
<evidence type="ECO:0000256" key="4">
    <source>
        <dbReference type="ARBA" id="ARBA00022679"/>
    </source>
</evidence>
<accession>A0A8B2NYW6</accession>
<evidence type="ECO:0000313" key="12">
    <source>
        <dbReference type="Proteomes" id="UP000249590"/>
    </source>
</evidence>
<dbReference type="InterPro" id="IPR005490">
    <property type="entry name" value="LD_TPept_cat_dom"/>
</dbReference>
<reference evidence="11 12" key="1">
    <citation type="submission" date="2018-05" db="EMBL/GenBank/DDBJ databases">
        <title>Acuticoccus sediminis sp. nov., isolated from deep-sea sediment of Indian Ocean.</title>
        <authorList>
            <person name="Liu X."/>
            <person name="Lai Q."/>
            <person name="Du Y."/>
            <person name="Sun F."/>
            <person name="Zhang X."/>
            <person name="Wang S."/>
            <person name="Shao Z."/>
        </authorList>
    </citation>
    <scope>NUCLEOTIDE SEQUENCE [LARGE SCALE GENOMIC DNA]</scope>
    <source>
        <strain evidence="11 12">PTG4-2</strain>
    </source>
</reference>
<dbReference type="PANTHER" id="PTHR30582:SF24">
    <property type="entry name" value="L,D-TRANSPEPTIDASE ERFK_SRFK-RELATED"/>
    <property type="match status" value="1"/>
</dbReference>
<keyword evidence="6 9" id="KW-0133">Cell shape</keyword>
<feature type="active site" description="Proton donor/acceptor" evidence="9">
    <location>
        <position position="165"/>
    </location>
</feature>
<evidence type="ECO:0000313" key="11">
    <source>
        <dbReference type="EMBL" id="RAI04573.1"/>
    </source>
</evidence>
<dbReference type="GO" id="GO:0008360">
    <property type="term" value="P:regulation of cell shape"/>
    <property type="evidence" value="ECO:0007669"/>
    <property type="project" value="UniProtKB-UniRule"/>
</dbReference>
<gene>
    <name evidence="11" type="ORF">DLJ53_07870</name>
</gene>
<dbReference type="EMBL" id="QHHQ01000001">
    <property type="protein sequence ID" value="RAI04573.1"/>
    <property type="molecule type" value="Genomic_DNA"/>
</dbReference>
<dbReference type="GO" id="GO:0071555">
    <property type="term" value="P:cell wall organization"/>
    <property type="evidence" value="ECO:0007669"/>
    <property type="project" value="UniProtKB-UniRule"/>
</dbReference>